<dbReference type="Proteomes" id="UP000078572">
    <property type="component" value="Plasmid pRI-1"/>
</dbReference>
<dbReference type="RefSeq" id="WP_024979487.1">
    <property type="nucleotide sequence ID" value="NZ_CP016024.1"/>
</dbReference>
<dbReference type="EMBL" id="CP016024">
    <property type="protein sequence ID" value="ANJ76256.1"/>
    <property type="molecule type" value="Genomic_DNA"/>
</dbReference>
<protein>
    <submittedName>
        <fullName evidence="1">Uncharacterized protein</fullName>
    </submittedName>
</protein>
<keyword evidence="1" id="KW-0614">Plasmid</keyword>
<sequence>MKSAMFLVKHRQSPKLAAIVEYSEASGRRGKVLVSEPIADDFTNETLIEVARRLVPQVSGYHVILPVGVDL</sequence>
<geneLocation type="plasmid" evidence="2">
    <name>pri-1</name>
</geneLocation>
<dbReference type="GeneID" id="61529693"/>
<evidence type="ECO:0000313" key="2">
    <source>
        <dbReference type="Proteomes" id="UP000078572"/>
    </source>
</evidence>
<name>A0A192A7L6_9RALS</name>
<organism evidence="1 2">
    <name type="scientific">Ralstonia insidiosa</name>
    <dbReference type="NCBI Taxonomy" id="190721"/>
    <lineage>
        <taxon>Bacteria</taxon>
        <taxon>Pseudomonadati</taxon>
        <taxon>Pseudomonadota</taxon>
        <taxon>Betaproteobacteria</taxon>
        <taxon>Burkholderiales</taxon>
        <taxon>Burkholderiaceae</taxon>
        <taxon>Ralstonia</taxon>
    </lineage>
</organism>
<dbReference type="OrthoDB" id="9868735at2"/>
<reference evidence="2" key="1">
    <citation type="submission" date="2016-06" db="EMBL/GenBank/DDBJ databases">
        <authorList>
            <person name="Xu Y."/>
            <person name="Nagy A."/>
            <person name="Yan X."/>
            <person name="Kim S.W."/>
            <person name="Haley B."/>
            <person name="Liu N.T."/>
            <person name="Nou X."/>
        </authorList>
    </citation>
    <scope>NUCLEOTIDE SEQUENCE [LARGE SCALE GENOMIC DNA]</scope>
    <source>
        <strain evidence="2">ATCC 49129</strain>
        <plasmid evidence="2">pri-1</plasmid>
    </source>
</reference>
<dbReference type="AlphaFoldDB" id="A0A192A7L6"/>
<accession>A0A192A7L6</accession>
<keyword evidence="2" id="KW-1185">Reference proteome</keyword>
<proteinExistence type="predicted"/>
<evidence type="ECO:0000313" key="1">
    <source>
        <dbReference type="EMBL" id="ANJ76256.1"/>
    </source>
</evidence>
<gene>
    <name evidence="1" type="ORF">A9Y76_26985</name>
</gene>